<dbReference type="OrthoDB" id="1466062at2"/>
<reference evidence="2" key="3">
    <citation type="submission" date="2019-07" db="EMBL/GenBank/DDBJ databases">
        <authorList>
            <person name="Whitman W."/>
            <person name="Huntemann M."/>
            <person name="Clum A."/>
            <person name="Pillay M."/>
            <person name="Palaniappan K."/>
            <person name="Varghese N."/>
            <person name="Mikhailova N."/>
            <person name="Stamatis D."/>
            <person name="Reddy T."/>
            <person name="Daum C."/>
            <person name="Shapiro N."/>
            <person name="Ivanova N."/>
            <person name="Kyrpides N."/>
            <person name="Woyke T."/>
        </authorList>
    </citation>
    <scope>NUCLEOTIDE SEQUENCE</scope>
    <source>
        <strain evidence="2">CGMCC 1.5380</strain>
    </source>
</reference>
<proteinExistence type="predicted"/>
<dbReference type="Proteomes" id="UP000254518">
    <property type="component" value="Unassembled WGS sequence"/>
</dbReference>
<keyword evidence="3" id="KW-1185">Reference proteome</keyword>
<reference evidence="2 4" key="1">
    <citation type="journal article" date="2015" name="Stand. Genomic Sci.">
        <title>Genomic Encyclopedia of Bacterial and Archaeal Type Strains, Phase III: the genomes of soil and plant-associated and newly described type strains.</title>
        <authorList>
            <person name="Whitman W.B."/>
            <person name="Woyke T."/>
            <person name="Klenk H.P."/>
            <person name="Zhou Y."/>
            <person name="Lilburn T.G."/>
            <person name="Beck B.J."/>
            <person name="De Vos P."/>
            <person name="Vandamme P."/>
            <person name="Eisen J.A."/>
            <person name="Garrity G."/>
            <person name="Hugenholtz P."/>
            <person name="Kyrpides N.C."/>
        </authorList>
    </citation>
    <scope>NUCLEOTIDE SEQUENCE [LARGE SCALE GENOMIC DNA]</scope>
    <source>
        <strain evidence="2 4">CGMCC 1.5380</strain>
    </source>
</reference>
<dbReference type="AlphaFoldDB" id="A0A562PXP9"/>
<dbReference type="EMBL" id="QQBA01000004">
    <property type="protein sequence ID" value="RDI56627.1"/>
    <property type="molecule type" value="Genomic_DNA"/>
</dbReference>
<gene>
    <name evidence="1" type="ORF">DFR66_104193</name>
    <name evidence="2" type="ORF">IQ02_01186</name>
</gene>
<dbReference type="RefSeq" id="WP_114753877.1">
    <property type="nucleotide sequence ID" value="NZ_QQBA01000004.1"/>
</dbReference>
<evidence type="ECO:0000313" key="4">
    <source>
        <dbReference type="Proteomes" id="UP000321392"/>
    </source>
</evidence>
<evidence type="ECO:0000313" key="3">
    <source>
        <dbReference type="Proteomes" id="UP000254518"/>
    </source>
</evidence>
<dbReference type="Proteomes" id="UP000321392">
    <property type="component" value="Unassembled WGS sequence"/>
</dbReference>
<reference evidence="1 3" key="2">
    <citation type="submission" date="2018-07" db="EMBL/GenBank/DDBJ databases">
        <title>Genomic Encyclopedia of Type Strains, Phase IV (KMG-IV): sequencing the most valuable type-strain genomes for metagenomic binning, comparative biology and taxonomic classification.</title>
        <authorList>
            <person name="Goeker M."/>
        </authorList>
    </citation>
    <scope>NUCLEOTIDE SEQUENCE [LARGE SCALE GENOMIC DNA]</scope>
    <source>
        <strain evidence="1 3">DSM 19728</strain>
    </source>
</reference>
<sequence>MYNNSFFKKILLVTSVVFLFSCDKDYNEIGGDLIGENNFDLKKETYDVLAYNQKTGPIQSNDLAINPLGIYNNPNFGETTANFGTQLTLSETMTTIGTRPHIESVVLTIPYYFDASKTVKKTDGSNVYVLDSIYGPDKAEMKLSVYESGYYMRDADPIGGFVQPQRYFTNQNAEFDNIKKPNRLNDDTNLAQNDKFFFDPSEHVVTTTDSITKAVTTTRTPPGMQLNLNKGFFKTKIIDAVASGKLATNDVFKEYFRGLYFKMEKSGSSAGNLAMLNFKDGKITIKYNEDLSTTTSGVTTVTRVKKTIVLNMTGNSVSLLDTDFTGSGLAYNALPNTGNTTEGDEKLYLKGGEGSVAVLSLFNAPGELDAIRKSGWLINDASLVFHIDAAAMANSFVPQRIYLYDFNNNRPIADYYLESENNTNPKKSKLIFGGNLNTDAVTKKGTTYKIRITNQIRNLVKHADSTNVKLGLVVTEDINIDAYHRVRTPNAFITGAPKASVMNPLGTILHGGNSTVPNDKRLKLEIYYTKPN</sequence>
<dbReference type="InterPro" id="IPR025366">
    <property type="entry name" value="DUF4270"/>
</dbReference>
<dbReference type="EMBL" id="VLKX01000004">
    <property type="protein sequence ID" value="TWI49197.1"/>
    <property type="molecule type" value="Genomic_DNA"/>
</dbReference>
<protein>
    <submittedName>
        <fullName evidence="2">Uncharacterized protein DUF4270</fullName>
    </submittedName>
</protein>
<dbReference type="Pfam" id="PF14092">
    <property type="entry name" value="DUF4270"/>
    <property type="match status" value="1"/>
</dbReference>
<evidence type="ECO:0000313" key="2">
    <source>
        <dbReference type="EMBL" id="TWI49197.1"/>
    </source>
</evidence>
<name>A0A562PXP9_9FLAO</name>
<evidence type="ECO:0000313" key="1">
    <source>
        <dbReference type="EMBL" id="RDI56627.1"/>
    </source>
</evidence>
<organism evidence="2 4">
    <name type="scientific">Flavobacterium glaciei</name>
    <dbReference type="NCBI Taxonomy" id="386300"/>
    <lineage>
        <taxon>Bacteria</taxon>
        <taxon>Pseudomonadati</taxon>
        <taxon>Bacteroidota</taxon>
        <taxon>Flavobacteriia</taxon>
        <taxon>Flavobacteriales</taxon>
        <taxon>Flavobacteriaceae</taxon>
        <taxon>Flavobacterium</taxon>
    </lineage>
</organism>
<accession>A0A562PXP9</accession>
<comment type="caution">
    <text evidence="2">The sequence shown here is derived from an EMBL/GenBank/DDBJ whole genome shotgun (WGS) entry which is preliminary data.</text>
</comment>